<organism evidence="2 3">
    <name type="scientific">Sporothrix epigloea</name>
    <dbReference type="NCBI Taxonomy" id="1892477"/>
    <lineage>
        <taxon>Eukaryota</taxon>
        <taxon>Fungi</taxon>
        <taxon>Dikarya</taxon>
        <taxon>Ascomycota</taxon>
        <taxon>Pezizomycotina</taxon>
        <taxon>Sordariomycetes</taxon>
        <taxon>Sordariomycetidae</taxon>
        <taxon>Ophiostomatales</taxon>
        <taxon>Ophiostomataceae</taxon>
        <taxon>Sporothrix</taxon>
    </lineage>
</organism>
<keyword evidence="1" id="KW-1133">Transmembrane helix</keyword>
<keyword evidence="3" id="KW-1185">Reference proteome</keyword>
<protein>
    <submittedName>
        <fullName evidence="2">Uncharacterized protein</fullName>
    </submittedName>
</protein>
<name>A0ABP0DA74_9PEZI</name>
<evidence type="ECO:0000256" key="1">
    <source>
        <dbReference type="SAM" id="Phobius"/>
    </source>
</evidence>
<feature type="transmembrane region" description="Helical" evidence="1">
    <location>
        <begin position="217"/>
        <end position="239"/>
    </location>
</feature>
<accession>A0ABP0DA74</accession>
<reference evidence="2 3" key="1">
    <citation type="submission" date="2024-01" db="EMBL/GenBank/DDBJ databases">
        <authorList>
            <person name="Allen C."/>
            <person name="Tagirdzhanova G."/>
        </authorList>
    </citation>
    <scope>NUCLEOTIDE SEQUENCE [LARGE SCALE GENOMIC DNA]</scope>
    <source>
        <strain evidence="2 3">CBS 119000</strain>
    </source>
</reference>
<sequence length="336" mass="37165">MAPWIPRMHVFEIDDQPWFPAWFRGRIQAALTRAWTMRVPIVQSASPATLVADVLQREVLDRCGAPSTKSSPPTNMSRWYMVDFCAGGGGPTPSIERILNSRVDPGTEPRGAVDAAPTQFVLTDLHPHVQDWAVAAAASSNVRFAAQSVDASAADPQAILQEAFGSSGMSVAPDARVCRLFSLAFHHFDDPLARKILKNTVETSDGFGIFELQDRSFSAFVTTLFFGLGIMLSAPYYAWRWRSPMTLVFTYLIPILPFVLVFDGWMSMLRTRTPDEVEVLLRTCGADNTDAWELRSGEVRHLWPCGYLKWIVCTKKPAAGKIVSAATPASGQRRTV</sequence>
<evidence type="ECO:0000313" key="3">
    <source>
        <dbReference type="Proteomes" id="UP001642502"/>
    </source>
</evidence>
<gene>
    <name evidence="2" type="ORF">SEPCBS119000_001301</name>
</gene>
<keyword evidence="1" id="KW-0812">Transmembrane</keyword>
<dbReference type="EMBL" id="CAWUON010000009">
    <property type="protein sequence ID" value="CAK7265027.1"/>
    <property type="molecule type" value="Genomic_DNA"/>
</dbReference>
<proteinExistence type="predicted"/>
<feature type="transmembrane region" description="Helical" evidence="1">
    <location>
        <begin position="245"/>
        <end position="262"/>
    </location>
</feature>
<dbReference type="Proteomes" id="UP001642502">
    <property type="component" value="Unassembled WGS sequence"/>
</dbReference>
<comment type="caution">
    <text evidence="2">The sequence shown here is derived from an EMBL/GenBank/DDBJ whole genome shotgun (WGS) entry which is preliminary data.</text>
</comment>
<evidence type="ECO:0000313" key="2">
    <source>
        <dbReference type="EMBL" id="CAK7265027.1"/>
    </source>
</evidence>
<keyword evidence="1" id="KW-0472">Membrane</keyword>